<dbReference type="FunFam" id="1.20.58.340:FF:000005">
    <property type="entry name" value="Inner membrane magnesium transporter MRS2"/>
    <property type="match status" value="1"/>
</dbReference>
<feature type="region of interest" description="Disordered" evidence="15">
    <location>
        <begin position="90"/>
        <end position="153"/>
    </location>
</feature>
<dbReference type="Pfam" id="PF22099">
    <property type="entry name" value="MRS2-like"/>
    <property type="match status" value="1"/>
</dbReference>
<feature type="compositionally biased region" description="Polar residues" evidence="15">
    <location>
        <begin position="90"/>
        <end position="124"/>
    </location>
</feature>
<comment type="caution">
    <text evidence="16">The sequence shown here is derived from an EMBL/GenBank/DDBJ whole genome shotgun (WGS) entry which is preliminary data.</text>
</comment>
<evidence type="ECO:0000256" key="6">
    <source>
        <dbReference type="ARBA" id="ARBA00022842"/>
    </source>
</evidence>
<keyword evidence="7" id="KW-0809">Transit peptide</keyword>
<protein>
    <recommendedName>
        <fullName evidence="14">Magnesium transporter</fullName>
    </recommendedName>
</protein>
<dbReference type="GO" id="GO:0005743">
    <property type="term" value="C:mitochondrial inner membrane"/>
    <property type="evidence" value="ECO:0007669"/>
    <property type="project" value="UniProtKB-SubCell"/>
</dbReference>
<name>A0A8H2ZS19_9HELO</name>
<sequence length="592" mass="66320">MRSPLHNSVPSASLLRFLRAQSEGISFFNSNPRPGYFFDHAPHVTASGLGFIYHLRPCRRLFSTSLLRRVNVKAGFPNIDFLRPRLASSNSTSKAIQPKRTTLPSKKSATQNRSQTSRGISTGTRKWPFKLWSSKRGGKPLQPDDLPSRSEDGRDIDVFSLGRSVSVKAASEPRLRCTELDENGNVVLVNGEFKKSELIAKYGLLPRDLRKIDSSTLPHILVRPSAILINLLHLRVLIKSNRVLIFDAYGSTDSYTQSLFMYDLEGKLRQKQTSLSAGGLPYEFRALEAVLISVTSGLEKEFETVREPVVRVLKELEEDIDRDKLRYLLIYSKKLGTFEQKAKLVRDSIDELLEADDDLAAMYLTEKDHDLKRGEDDHTEVEMLLESYHKLCDEIVQESGNLVSNIRNTEEIVKAILDANRNSLMLLELKISIGTLGMGSGAFIAALYGMNLKNHIEESDLGFLGVSGWCGIFAAIVWFYGISKLKKVQRVSMWGESGMRGRNWRVAEDEAKAVEMDKGRRERGRRLKEERGSAMEEVRAKVLEQRKSIHDAVASTDAEKKVAAMAAMASRIAGQGHGHAHIKKGLDTATDT</sequence>
<keyword evidence="3 14" id="KW-0813">Transport</keyword>
<evidence type="ECO:0000256" key="15">
    <source>
        <dbReference type="SAM" id="MobiDB-lite"/>
    </source>
</evidence>
<evidence type="ECO:0000313" key="17">
    <source>
        <dbReference type="Proteomes" id="UP000624404"/>
    </source>
</evidence>
<gene>
    <name evidence="16" type="ORF">SCLTRI_LOCUS4272</name>
</gene>
<organism evidence="16 17">
    <name type="scientific">Sclerotinia trifoliorum</name>
    <dbReference type="NCBI Taxonomy" id="28548"/>
    <lineage>
        <taxon>Eukaryota</taxon>
        <taxon>Fungi</taxon>
        <taxon>Dikarya</taxon>
        <taxon>Ascomycota</taxon>
        <taxon>Pezizomycotina</taxon>
        <taxon>Leotiomycetes</taxon>
        <taxon>Helotiales</taxon>
        <taxon>Sclerotiniaceae</taxon>
        <taxon>Sclerotinia</taxon>
    </lineage>
</organism>
<keyword evidence="9 14" id="KW-0406">Ion transport</keyword>
<comment type="similarity">
    <text evidence="2 14">Belongs to the CorA metal ion transporter (MIT) (TC 1.A.35) family.</text>
</comment>
<dbReference type="EMBL" id="CAJHIA010000012">
    <property type="protein sequence ID" value="CAD6444480.1"/>
    <property type="molecule type" value="Genomic_DNA"/>
</dbReference>
<dbReference type="PANTHER" id="PTHR13890">
    <property type="entry name" value="RNA SPLICING PROTEIN MRS2, MITOCHONDRIAL"/>
    <property type="match status" value="1"/>
</dbReference>
<dbReference type="OrthoDB" id="10251508at2759"/>
<keyword evidence="5 14" id="KW-0999">Mitochondrion inner membrane</keyword>
<comment type="function">
    <text evidence="12">High-conductance magnesium-selective channel that mediates the influx of magnesium into the mitochondrial matrix. Essential for the splicing of mRNA group II introns in mitochondria by affecting mitochondrial magnesium concentrations, which are critical for group II intron splicing. It also suppresses a variety of mitochondrial intron mutations and its absence may disturb the assembly of mitochondrial membrane complexes.</text>
</comment>
<dbReference type="AlphaFoldDB" id="A0A8H2ZS19"/>
<evidence type="ECO:0000256" key="7">
    <source>
        <dbReference type="ARBA" id="ARBA00022946"/>
    </source>
</evidence>
<dbReference type="Gene3D" id="2.40.128.330">
    <property type="match status" value="1"/>
</dbReference>
<evidence type="ECO:0000256" key="13">
    <source>
        <dbReference type="ARBA" id="ARBA00046701"/>
    </source>
</evidence>
<evidence type="ECO:0000256" key="2">
    <source>
        <dbReference type="ARBA" id="ARBA00009765"/>
    </source>
</evidence>
<evidence type="ECO:0000256" key="5">
    <source>
        <dbReference type="ARBA" id="ARBA00022792"/>
    </source>
</evidence>
<evidence type="ECO:0000256" key="14">
    <source>
        <dbReference type="RuleBase" id="RU366042"/>
    </source>
</evidence>
<reference evidence="16" key="1">
    <citation type="submission" date="2020-10" db="EMBL/GenBank/DDBJ databases">
        <authorList>
            <person name="Kusch S."/>
        </authorList>
    </citation>
    <scope>NUCLEOTIDE SEQUENCE</scope>
    <source>
        <strain evidence="16">SwB9</strain>
    </source>
</reference>
<keyword evidence="6 14" id="KW-0460">Magnesium</keyword>
<accession>A0A8H2ZS19</accession>
<keyword evidence="17" id="KW-1185">Reference proteome</keyword>
<keyword evidence="10" id="KW-0496">Mitochondrion</keyword>
<evidence type="ECO:0000256" key="9">
    <source>
        <dbReference type="ARBA" id="ARBA00023065"/>
    </source>
</evidence>
<evidence type="ECO:0000256" key="1">
    <source>
        <dbReference type="ARBA" id="ARBA00004448"/>
    </source>
</evidence>
<dbReference type="Proteomes" id="UP000624404">
    <property type="component" value="Unassembled WGS sequence"/>
</dbReference>
<evidence type="ECO:0000256" key="10">
    <source>
        <dbReference type="ARBA" id="ARBA00023128"/>
    </source>
</evidence>
<evidence type="ECO:0000313" key="16">
    <source>
        <dbReference type="EMBL" id="CAD6444480.1"/>
    </source>
</evidence>
<dbReference type="PANTHER" id="PTHR13890:SF0">
    <property type="entry name" value="MAGNESIUM TRANSPORTER MRS2 HOMOLOG, MITOCHONDRIAL"/>
    <property type="match status" value="1"/>
</dbReference>
<feature type="transmembrane region" description="Helical" evidence="14">
    <location>
        <begin position="461"/>
        <end position="480"/>
    </location>
</feature>
<dbReference type="GO" id="GO:0015095">
    <property type="term" value="F:magnesium ion transmembrane transporter activity"/>
    <property type="evidence" value="ECO:0007669"/>
    <property type="project" value="UniProtKB-ARBA"/>
</dbReference>
<dbReference type="FunFam" id="2.40.128.330:FF:000002">
    <property type="entry name" value="Inner membrane magnesium transporter mrs2"/>
    <property type="match status" value="1"/>
</dbReference>
<dbReference type="GO" id="GO:0045016">
    <property type="term" value="P:mitochondrial magnesium ion transmembrane transport"/>
    <property type="evidence" value="ECO:0007669"/>
    <property type="project" value="UniProtKB-ARBA"/>
</dbReference>
<keyword evidence="8 14" id="KW-1133">Transmembrane helix</keyword>
<evidence type="ECO:0000256" key="11">
    <source>
        <dbReference type="ARBA" id="ARBA00023136"/>
    </source>
</evidence>
<keyword evidence="4 14" id="KW-0812">Transmembrane</keyword>
<dbReference type="CDD" id="cd12823">
    <property type="entry name" value="Mrs2_Mfm1p-like"/>
    <property type="match status" value="1"/>
</dbReference>
<proteinExistence type="inferred from homology"/>
<feature type="transmembrane region" description="Helical" evidence="14">
    <location>
        <begin position="431"/>
        <end position="449"/>
    </location>
</feature>
<evidence type="ECO:0000256" key="8">
    <source>
        <dbReference type="ARBA" id="ARBA00022989"/>
    </source>
</evidence>
<comment type="subunit">
    <text evidence="13">Homopentamer. Forms homooligomers. Interacts with MFM1.</text>
</comment>
<keyword evidence="11 14" id="KW-0472">Membrane</keyword>
<comment type="subcellular location">
    <subcellularLocation>
        <location evidence="1 14">Mitochondrion inner membrane</location>
        <topology evidence="1 14">Multi-pass membrane protein</topology>
    </subcellularLocation>
</comment>
<dbReference type="Gene3D" id="1.20.58.340">
    <property type="entry name" value="Magnesium transport protein CorA, transmembrane region"/>
    <property type="match status" value="1"/>
</dbReference>
<evidence type="ECO:0000256" key="4">
    <source>
        <dbReference type="ARBA" id="ARBA00022692"/>
    </source>
</evidence>
<evidence type="ECO:0000256" key="12">
    <source>
        <dbReference type="ARBA" id="ARBA00046105"/>
    </source>
</evidence>
<dbReference type="InterPro" id="IPR039204">
    <property type="entry name" value="MRS2-like"/>
</dbReference>
<evidence type="ECO:0000256" key="3">
    <source>
        <dbReference type="ARBA" id="ARBA00022448"/>
    </source>
</evidence>